<keyword evidence="2" id="KW-0677">Repeat</keyword>
<dbReference type="EMBL" id="MCFG01000755">
    <property type="protein sequence ID" value="ORX47676.1"/>
    <property type="molecule type" value="Genomic_DNA"/>
</dbReference>
<accession>A0A1Y1V672</accession>
<organism evidence="6 7">
    <name type="scientific">Anaeromyces robustus</name>
    <dbReference type="NCBI Taxonomy" id="1754192"/>
    <lineage>
        <taxon>Eukaryota</taxon>
        <taxon>Fungi</taxon>
        <taxon>Fungi incertae sedis</taxon>
        <taxon>Chytridiomycota</taxon>
        <taxon>Chytridiomycota incertae sedis</taxon>
        <taxon>Neocallimastigomycetes</taxon>
        <taxon>Neocallimastigales</taxon>
        <taxon>Neocallimastigaceae</taxon>
        <taxon>Anaeromyces</taxon>
    </lineage>
</organism>
<feature type="signal peptide" evidence="4">
    <location>
        <begin position="1"/>
        <end position="20"/>
    </location>
</feature>
<keyword evidence="7" id="KW-1185">Reference proteome</keyword>
<dbReference type="Gene3D" id="3.90.1220.10">
    <property type="entry name" value="Cellulose docking domain, dockering"/>
    <property type="match status" value="1"/>
</dbReference>
<evidence type="ECO:0000259" key="5">
    <source>
        <dbReference type="PROSITE" id="PS51763"/>
    </source>
</evidence>
<dbReference type="Pfam" id="PF02013">
    <property type="entry name" value="CBM_10"/>
    <property type="match status" value="1"/>
</dbReference>
<evidence type="ECO:0000256" key="4">
    <source>
        <dbReference type="SAM" id="SignalP"/>
    </source>
</evidence>
<dbReference type="InterPro" id="IPR009034">
    <property type="entry name" value="Dockerin_dom_fun_sf"/>
</dbReference>
<dbReference type="Gene3D" id="3.40.50.1820">
    <property type="entry name" value="alpha/beta hydrolase"/>
    <property type="match status" value="1"/>
</dbReference>
<feature type="domain" description="CBM10" evidence="5">
    <location>
        <begin position="21"/>
        <end position="58"/>
    </location>
</feature>
<evidence type="ECO:0000256" key="1">
    <source>
        <dbReference type="ARBA" id="ARBA00022729"/>
    </source>
</evidence>
<evidence type="ECO:0000313" key="7">
    <source>
        <dbReference type="Proteomes" id="UP000193944"/>
    </source>
</evidence>
<dbReference type="InterPro" id="IPR050583">
    <property type="entry name" value="Mycobacterial_A85_antigen"/>
</dbReference>
<dbReference type="AlphaFoldDB" id="A0A1Y1V672"/>
<proteinExistence type="predicted"/>
<evidence type="ECO:0000256" key="3">
    <source>
        <dbReference type="ARBA" id="ARBA00022801"/>
    </source>
</evidence>
<dbReference type="InterPro" id="IPR029058">
    <property type="entry name" value="AB_hydrolase_fold"/>
</dbReference>
<reference evidence="6 7" key="1">
    <citation type="submission" date="2016-08" db="EMBL/GenBank/DDBJ databases">
        <title>A Parts List for Fungal Cellulosomes Revealed by Comparative Genomics.</title>
        <authorList>
            <consortium name="DOE Joint Genome Institute"/>
            <person name="Haitjema C.H."/>
            <person name="Gilmore S.P."/>
            <person name="Henske J.K."/>
            <person name="Solomon K.V."/>
            <person name="De Groot R."/>
            <person name="Kuo A."/>
            <person name="Mondo S.J."/>
            <person name="Salamov A.A."/>
            <person name="Labutti K."/>
            <person name="Zhao Z."/>
            <person name="Chiniquy J."/>
            <person name="Barry K."/>
            <person name="Brewer H.M."/>
            <person name="Purvine S.O."/>
            <person name="Wright A.T."/>
            <person name="Boxma B."/>
            <person name="Van Alen T."/>
            <person name="Hackstein J.H."/>
            <person name="Baker S.E."/>
            <person name="Grigoriev I.V."/>
            <person name="O'Malley M.A."/>
        </authorList>
    </citation>
    <scope>NUCLEOTIDE SEQUENCE [LARGE SCALE GENOMIC DNA]</scope>
    <source>
        <strain evidence="6 7">S4</strain>
    </source>
</reference>
<evidence type="ECO:0000313" key="6">
    <source>
        <dbReference type="EMBL" id="ORX47676.1"/>
    </source>
</evidence>
<dbReference type="InterPro" id="IPR000801">
    <property type="entry name" value="Esterase-like"/>
</dbReference>
<gene>
    <name evidence="6" type="ORF">BCR32DRAFT_298635</name>
</gene>
<protein>
    <submittedName>
        <fullName evidence="6">Alpha/beta-hydrolase</fullName>
    </submittedName>
</protein>
<dbReference type="Proteomes" id="UP000193944">
    <property type="component" value="Unassembled WGS sequence"/>
</dbReference>
<dbReference type="SUPFAM" id="SSF64571">
    <property type="entry name" value="Cellulose docking domain, dockering"/>
    <property type="match status" value="1"/>
</dbReference>
<dbReference type="GO" id="GO:0016787">
    <property type="term" value="F:hydrolase activity"/>
    <property type="evidence" value="ECO:0007669"/>
    <property type="project" value="UniProtKB-KW"/>
</dbReference>
<dbReference type="SUPFAM" id="SSF53474">
    <property type="entry name" value="alpha/beta-Hydrolases"/>
    <property type="match status" value="1"/>
</dbReference>
<dbReference type="Pfam" id="PF00756">
    <property type="entry name" value="Esterase"/>
    <property type="match status" value="1"/>
</dbReference>
<dbReference type="STRING" id="1754192.A0A1Y1V672"/>
<dbReference type="OrthoDB" id="2107086at2759"/>
<dbReference type="PROSITE" id="PS51763">
    <property type="entry name" value="CBM10"/>
    <property type="match status" value="1"/>
</dbReference>
<keyword evidence="3 6" id="KW-0378">Hydrolase</keyword>
<evidence type="ECO:0000256" key="2">
    <source>
        <dbReference type="ARBA" id="ARBA00022737"/>
    </source>
</evidence>
<reference evidence="6 7" key="2">
    <citation type="submission" date="2016-08" db="EMBL/GenBank/DDBJ databases">
        <title>Pervasive Adenine N6-methylation of Active Genes in Fungi.</title>
        <authorList>
            <consortium name="DOE Joint Genome Institute"/>
            <person name="Mondo S.J."/>
            <person name="Dannebaum R.O."/>
            <person name="Kuo R.C."/>
            <person name="Labutti K."/>
            <person name="Haridas S."/>
            <person name="Kuo A."/>
            <person name="Salamov A."/>
            <person name="Ahrendt S.R."/>
            <person name="Lipzen A."/>
            <person name="Sullivan W."/>
            <person name="Andreopoulos W.B."/>
            <person name="Clum A."/>
            <person name="Lindquist E."/>
            <person name="Daum C."/>
            <person name="Ramamoorthy G.K."/>
            <person name="Gryganskyi A."/>
            <person name="Culley D."/>
            <person name="Magnuson J.K."/>
            <person name="James T.Y."/>
            <person name="O'Malley M.A."/>
            <person name="Stajich J.E."/>
            <person name="Spatafora J.W."/>
            <person name="Visel A."/>
            <person name="Grigoriev I.V."/>
        </authorList>
    </citation>
    <scope>NUCLEOTIDE SEQUENCE [LARGE SCALE GENOMIC DNA]</scope>
    <source>
        <strain evidence="6 7">S4</strain>
    </source>
</reference>
<sequence length="269" mass="30077">MKATTLLSVVFSVIAAKVSAECFSVKLGYPCCTKTNEVIYTDEQGQWGVEDYHWCGIDNTQNAAENPWEQQPQQPEIDITPVANFRYKQNNIQYPSPQKITYFSSNTNSERKMNIILPVGYDESKKYPIVYFLHGIFGDEDSMLDESNEVEPGFSQKYFDGYDNFINELVDDNTALCGFSMGGRNSLYIAYKRSDLFGYVGAFSPAPGVTPGDDFSGHHPGLFTEEQFRSDDPPYVTLISCVPGADHNEDAISAGLYNFVQTIFGALNN</sequence>
<feature type="chain" id="PRO_5012485836" evidence="4">
    <location>
        <begin position="21"/>
        <end position="269"/>
    </location>
</feature>
<keyword evidence="1 4" id="KW-0732">Signal</keyword>
<comment type="caution">
    <text evidence="6">The sequence shown here is derived from an EMBL/GenBank/DDBJ whole genome shotgun (WGS) entry which is preliminary data.</text>
</comment>
<name>A0A1Y1V672_9FUNG</name>
<dbReference type="InterPro" id="IPR002883">
    <property type="entry name" value="CBM10/Dockerin_dom"/>
</dbReference>
<dbReference type="PANTHER" id="PTHR48098">
    <property type="entry name" value="ENTEROCHELIN ESTERASE-RELATED"/>
    <property type="match status" value="1"/>
</dbReference>